<protein>
    <recommendedName>
        <fullName evidence="4">GIT Spa2 homology (SHD) domain-containing protein</fullName>
    </recommendedName>
</protein>
<feature type="region of interest" description="Disordered" evidence="3">
    <location>
        <begin position="466"/>
        <end position="489"/>
    </location>
</feature>
<feature type="region of interest" description="Disordered" evidence="3">
    <location>
        <begin position="168"/>
        <end position="212"/>
    </location>
</feature>
<evidence type="ECO:0000256" key="1">
    <source>
        <dbReference type="ARBA" id="ARBA00022737"/>
    </source>
</evidence>
<feature type="domain" description="GIT Spa2 homology (SHD)" evidence="4">
    <location>
        <begin position="200"/>
        <end position="230"/>
    </location>
</feature>
<dbReference type="Proteomes" id="UP000076632">
    <property type="component" value="Unassembled WGS sequence"/>
</dbReference>
<accession>A0A165I5J3</accession>
<dbReference type="Pfam" id="PF12205">
    <property type="entry name" value="GIT1_C"/>
    <property type="match status" value="1"/>
</dbReference>
<dbReference type="InterPro" id="IPR056439">
    <property type="entry name" value="VBS_C3G9"/>
</dbReference>
<dbReference type="InterPro" id="IPR013724">
    <property type="entry name" value="GIT_SHD"/>
</dbReference>
<dbReference type="PANTHER" id="PTHR21601:SF0">
    <property type="entry name" value="PROTEIN SPA2-RELATED"/>
    <property type="match status" value="1"/>
</dbReference>
<keyword evidence="6" id="KW-1185">Reference proteome</keyword>
<dbReference type="Pfam" id="PF08518">
    <property type="entry name" value="GIT_SHD"/>
    <property type="match status" value="2"/>
</dbReference>
<dbReference type="EMBL" id="KV407456">
    <property type="protein sequence ID" value="KZF24415.1"/>
    <property type="molecule type" value="Genomic_DNA"/>
</dbReference>
<dbReference type="Gene3D" id="1.20.120.330">
    <property type="entry name" value="Nucleotidyltransferases domain 2"/>
    <property type="match status" value="1"/>
</dbReference>
<evidence type="ECO:0000256" key="2">
    <source>
        <dbReference type="SAM" id="Coils"/>
    </source>
</evidence>
<feature type="region of interest" description="Disordered" evidence="3">
    <location>
        <begin position="723"/>
        <end position="816"/>
    </location>
</feature>
<dbReference type="PANTHER" id="PTHR21601">
    <property type="entry name" value="SPA2 PROTEIN"/>
    <property type="match status" value="1"/>
</dbReference>
<feature type="compositionally biased region" description="Pro residues" evidence="3">
    <location>
        <begin position="66"/>
        <end position="80"/>
    </location>
</feature>
<reference evidence="5 6" key="1">
    <citation type="journal article" date="2016" name="Fungal Biol.">
        <title>The genome of Xylona heveae provides a window into fungal endophytism.</title>
        <authorList>
            <person name="Gazis R."/>
            <person name="Kuo A."/>
            <person name="Riley R."/>
            <person name="LaButti K."/>
            <person name="Lipzen A."/>
            <person name="Lin J."/>
            <person name="Amirebrahimi M."/>
            <person name="Hesse C.N."/>
            <person name="Spatafora J.W."/>
            <person name="Henrissat B."/>
            <person name="Hainaut M."/>
            <person name="Grigoriev I.V."/>
            <person name="Hibbett D.S."/>
        </authorList>
    </citation>
    <scope>NUCLEOTIDE SEQUENCE [LARGE SCALE GENOMIC DNA]</scope>
    <source>
        <strain evidence="5 6">TC161</strain>
    </source>
</reference>
<dbReference type="STRING" id="1328760.A0A165I5J3"/>
<evidence type="ECO:0000259" key="4">
    <source>
        <dbReference type="SMART" id="SM00555"/>
    </source>
</evidence>
<dbReference type="RefSeq" id="XP_018189970.1">
    <property type="nucleotide sequence ID" value="XM_018337012.1"/>
</dbReference>
<feature type="compositionally biased region" description="Polar residues" evidence="3">
    <location>
        <begin position="327"/>
        <end position="340"/>
    </location>
</feature>
<dbReference type="SMART" id="SM00555">
    <property type="entry name" value="GIT"/>
    <property type="match status" value="2"/>
</dbReference>
<organism evidence="5 6">
    <name type="scientific">Xylona heveae (strain CBS 132557 / TC161)</name>
    <dbReference type="NCBI Taxonomy" id="1328760"/>
    <lineage>
        <taxon>Eukaryota</taxon>
        <taxon>Fungi</taxon>
        <taxon>Dikarya</taxon>
        <taxon>Ascomycota</taxon>
        <taxon>Pezizomycotina</taxon>
        <taxon>Xylonomycetes</taxon>
        <taxon>Xylonales</taxon>
        <taxon>Xylonaceae</taxon>
        <taxon>Xylona</taxon>
    </lineage>
</organism>
<feature type="region of interest" description="Disordered" evidence="3">
    <location>
        <begin position="24"/>
        <end position="105"/>
    </location>
</feature>
<feature type="compositionally biased region" description="Low complexity" evidence="3">
    <location>
        <begin position="748"/>
        <end position="771"/>
    </location>
</feature>
<feature type="region of interest" description="Disordered" evidence="3">
    <location>
        <begin position="230"/>
        <end position="377"/>
    </location>
</feature>
<sequence>MNGPSRTLSPVSVAGSEWSGISKYQSVNGAEPPYSPSLPQSYGGSVVTPPPQLPGSSAGPILGNIPPTPGQAPESHPSPPSSVARSSTGTGLSTMSEGTRSRRKAALEEILSEHYIVLRKYLEQNRDEKSAPRPNRARDKLLRLSAVQFQELSTDVFDELLRREPRWGRWPASAANPPADRPATAFLQPKDEFHPKRNQARQKLSTLPPPRFRDLATDVFYELERRFPKFAVGDLDSPSSTRGPPSRIGGPNGAPNGGPRPDSRSGSKGPAYRGPGGPGMPGMGPGGQVTYGSGAAPRSESIGPPSSPGLATPGESPSSDYGRPQPKTFQSNTIIPNKSTLIEDDDDQTGVEDDDEDEEDDDHFEIEGAVNGRQSKISTEAEVDKKLVSDYKHQIGELQEEVDNLKLRMREKEEEVGRLQSFYSDRDSATDIERKEWSDLRSDLEHRLSDAQSLNESLKTELEKVRTEHTDVESSLREQLENARSSDADNVWKSRHEDLEKDHTVLQTTLAEQEQVTEEVRQQASLFLEEMKAISERSTQSLEREESLVHQIKTLEQEVEEWKDRYARTKTQLRTLRASSIGLPLQPQDVSQYARDSAFVETDGLVRDVHVTKFQIAIDQLLRAARGNTPASVLDHMKIVVLSVRRITQDLSSAPTANGEAVQQWSKLKARVSATANNLIIASKNFSAAGGLSPVSLLDAAVSHLTAAVVDLLRAVKIRPSAANELEDDEESSTPMAGSVGYPSGANSRVSGGSSYSSASSHHSSQSLSRVQGREAWSPRRQASRGNGTTTPKTHNPPLRFGSQRHSESNGTDDLKLYLDKEVDPLVEAIRRLVDSIQSDDRPSTIRNHLENITSMIGKIVSATDEAMDSPGNESLRENAGPIIKILSSRRSDLMTALAQAENVEQEQEPAVTKEFRYKLRPLAFEVAKQIKELVSQVEAVDEANEDDNFR</sequence>
<dbReference type="AlphaFoldDB" id="A0A165I5J3"/>
<dbReference type="GO" id="GO:0005078">
    <property type="term" value="F:MAP-kinase scaffold activity"/>
    <property type="evidence" value="ECO:0007669"/>
    <property type="project" value="TreeGrafter"/>
</dbReference>
<proteinExistence type="predicted"/>
<evidence type="ECO:0000313" key="6">
    <source>
        <dbReference type="Proteomes" id="UP000076632"/>
    </source>
</evidence>
<evidence type="ECO:0000313" key="5">
    <source>
        <dbReference type="EMBL" id="KZF24415.1"/>
    </source>
</evidence>
<feature type="domain" description="GIT Spa2 homology (SHD)" evidence="4">
    <location>
        <begin position="137"/>
        <end position="167"/>
    </location>
</feature>
<name>A0A165I5J3_XYLHT</name>
<dbReference type="InterPro" id="IPR022018">
    <property type="entry name" value="GIT1_C"/>
</dbReference>
<dbReference type="InParanoid" id="A0A165I5J3"/>
<keyword evidence="1" id="KW-0677">Repeat</keyword>
<dbReference type="GO" id="GO:1902716">
    <property type="term" value="C:cell cortex of growing cell tip"/>
    <property type="evidence" value="ECO:0007669"/>
    <property type="project" value="TreeGrafter"/>
</dbReference>
<evidence type="ECO:0000256" key="3">
    <source>
        <dbReference type="SAM" id="MobiDB-lite"/>
    </source>
</evidence>
<feature type="coiled-coil region" evidence="2">
    <location>
        <begin position="545"/>
        <end position="579"/>
    </location>
</feature>
<feature type="compositionally biased region" description="Acidic residues" evidence="3">
    <location>
        <begin position="342"/>
        <end position="364"/>
    </location>
</feature>
<dbReference type="OrthoDB" id="5588096at2759"/>
<feature type="compositionally biased region" description="Polar residues" evidence="3">
    <location>
        <begin position="81"/>
        <end position="98"/>
    </location>
</feature>
<dbReference type="GeneID" id="28902149"/>
<dbReference type="Pfam" id="PF23742">
    <property type="entry name" value="VBS_C3G9"/>
    <property type="match status" value="1"/>
</dbReference>
<keyword evidence="2" id="KW-0175">Coiled coil</keyword>
<dbReference type="OMA" id="VPNKSIM"/>
<dbReference type="GO" id="GO:0005826">
    <property type="term" value="C:actomyosin contractile ring"/>
    <property type="evidence" value="ECO:0007669"/>
    <property type="project" value="TreeGrafter"/>
</dbReference>
<gene>
    <name evidence="5" type="ORF">L228DRAFT_96047</name>
</gene>
<feature type="compositionally biased region" description="Gly residues" evidence="3">
    <location>
        <begin position="274"/>
        <end position="289"/>
    </location>
</feature>
<feature type="compositionally biased region" description="Basic and acidic residues" evidence="3">
    <location>
        <begin position="805"/>
        <end position="816"/>
    </location>
</feature>
<feature type="compositionally biased region" description="Polar residues" evidence="3">
    <location>
        <begin position="784"/>
        <end position="794"/>
    </location>
</feature>
<dbReference type="InterPro" id="IPR039892">
    <property type="entry name" value="Spa2/Sph1"/>
</dbReference>